<gene>
    <name evidence="1" type="ORF">SDC9_156132</name>
</gene>
<sequence length="184" mass="21312">MSDNRLRQQIMKLTEEGKLKRYDTGIYYIPKKSIFRSGSQLSFDKVIEAKYLRSSDGRCGYYSGLMFANLMGLTTQVPMTYDVVTNKATRDVRETTLSKSRIIVRKPRTPVTEENYKALQFLDLLKDIDALAEIPAKEAQGRLIKYMKDSGLDFSDLEKYIALYPDRIYKNLYETRLLHGVLPQ</sequence>
<evidence type="ECO:0000313" key="1">
    <source>
        <dbReference type="EMBL" id="MPN08846.1"/>
    </source>
</evidence>
<proteinExistence type="predicted"/>
<organism evidence="1">
    <name type="scientific">bioreactor metagenome</name>
    <dbReference type="NCBI Taxonomy" id="1076179"/>
    <lineage>
        <taxon>unclassified sequences</taxon>
        <taxon>metagenomes</taxon>
        <taxon>ecological metagenomes</taxon>
    </lineage>
</organism>
<protein>
    <recommendedName>
        <fullName evidence="2">AbiEi antitoxin C-terminal domain-containing protein</fullName>
    </recommendedName>
</protein>
<dbReference type="AlphaFoldDB" id="A0A645F5E8"/>
<comment type="caution">
    <text evidence="1">The sequence shown here is derived from an EMBL/GenBank/DDBJ whole genome shotgun (WGS) entry which is preliminary data.</text>
</comment>
<accession>A0A645F5E8</accession>
<name>A0A645F5E8_9ZZZZ</name>
<evidence type="ECO:0008006" key="2">
    <source>
        <dbReference type="Google" id="ProtNLM"/>
    </source>
</evidence>
<reference evidence="1" key="1">
    <citation type="submission" date="2019-08" db="EMBL/GenBank/DDBJ databases">
        <authorList>
            <person name="Kucharzyk K."/>
            <person name="Murdoch R.W."/>
            <person name="Higgins S."/>
            <person name="Loffler F."/>
        </authorList>
    </citation>
    <scope>NUCLEOTIDE SEQUENCE</scope>
</reference>
<dbReference type="EMBL" id="VSSQ01054936">
    <property type="protein sequence ID" value="MPN08846.1"/>
    <property type="molecule type" value="Genomic_DNA"/>
</dbReference>